<evidence type="ECO:0000313" key="2">
    <source>
        <dbReference type="Proteomes" id="UP000789396"/>
    </source>
</evidence>
<comment type="caution">
    <text evidence="1">The sequence shown here is derived from an EMBL/GenBank/DDBJ whole genome shotgun (WGS) entry which is preliminary data.</text>
</comment>
<keyword evidence="2" id="KW-1185">Reference proteome</keyword>
<gene>
    <name evidence="1" type="ORF">RFULGI_LOCUS3245</name>
</gene>
<evidence type="ECO:0000313" key="1">
    <source>
        <dbReference type="EMBL" id="CAG8518668.1"/>
    </source>
</evidence>
<protein>
    <submittedName>
        <fullName evidence="1">6537_t:CDS:1</fullName>
    </submittedName>
</protein>
<proteinExistence type="predicted"/>
<organism evidence="1 2">
    <name type="scientific">Racocetra fulgida</name>
    <dbReference type="NCBI Taxonomy" id="60492"/>
    <lineage>
        <taxon>Eukaryota</taxon>
        <taxon>Fungi</taxon>
        <taxon>Fungi incertae sedis</taxon>
        <taxon>Mucoromycota</taxon>
        <taxon>Glomeromycotina</taxon>
        <taxon>Glomeromycetes</taxon>
        <taxon>Diversisporales</taxon>
        <taxon>Gigasporaceae</taxon>
        <taxon>Racocetra</taxon>
    </lineage>
</organism>
<accession>A0A9N9A5D9</accession>
<dbReference type="AlphaFoldDB" id="A0A9N9A5D9"/>
<name>A0A9N9A5D9_9GLOM</name>
<sequence length="235" mass="26856">MYRERKCHKARTNANLQQESERPVISVNIESIHPIGENISTSSQIENINNTSENEEIIIATSQNDNIAEINENRVIDTVNYQTLNENQQKVFKRIEIHYQNILSGFQITLTTHIKEKYNRTECDRFLNAMFILPKWSEVDTINLNKLEFLKNPVVKVLAKYTSDQEAKKADSDVAKGLEAQLLLAKNARTEARLVNGSIGTIYDILYNENGPPFLLVAVFIAFDNYNGPAIRILE</sequence>
<dbReference type="OrthoDB" id="2364860at2759"/>
<dbReference type="Proteomes" id="UP000789396">
    <property type="component" value="Unassembled WGS sequence"/>
</dbReference>
<reference evidence="1" key="1">
    <citation type="submission" date="2021-06" db="EMBL/GenBank/DDBJ databases">
        <authorList>
            <person name="Kallberg Y."/>
            <person name="Tangrot J."/>
            <person name="Rosling A."/>
        </authorList>
    </citation>
    <scope>NUCLEOTIDE SEQUENCE</scope>
    <source>
        <strain evidence="1">IN212</strain>
    </source>
</reference>
<dbReference type="EMBL" id="CAJVPZ010002744">
    <property type="protein sequence ID" value="CAG8518668.1"/>
    <property type="molecule type" value="Genomic_DNA"/>
</dbReference>
<feature type="non-terminal residue" evidence="1">
    <location>
        <position position="1"/>
    </location>
</feature>